<evidence type="ECO:0000256" key="4">
    <source>
        <dbReference type="ARBA" id="ARBA00022519"/>
    </source>
</evidence>
<evidence type="ECO:0000313" key="12">
    <source>
        <dbReference type="Proteomes" id="UP000215301"/>
    </source>
</evidence>
<dbReference type="NCBIfam" id="TIGR01982">
    <property type="entry name" value="UbiB"/>
    <property type="match status" value="1"/>
</dbReference>
<evidence type="ECO:0000256" key="2">
    <source>
        <dbReference type="ARBA" id="ARBA00009670"/>
    </source>
</evidence>
<dbReference type="InterPro" id="IPR000719">
    <property type="entry name" value="Prot_kinase_dom"/>
</dbReference>
<keyword evidence="3" id="KW-1003">Cell membrane</keyword>
<dbReference type="AlphaFoldDB" id="A0A231VE45"/>
<proteinExistence type="inferred from homology"/>
<sequence>MMKLLNIFSSRKYIKRYREILNVLTKNGFGFISEVLSKKKSIPFVYIRKNDVPVALSERIRITLEELGPTFVKMGQLLSTRPDLLPNDIIVELSKLQDDVPPVEFETIKKIIEEELKDDVSNLFRSFDEKPIASASIGQVYRARTKEGYDVVVKVQRPGIYDKINGDIIILKTIAKILNERLTDSPVDFVDIVNELSESLLNELDYTLEGNNADKFRENFINETYVYIPKIYWEYTTKKVLTMEYIDGISVKNKHKLIENGFDLKKIAYNGAMSILMQIFEFGFFHGDPHPGNILIKSDGKLSYIDFGIVGYMDRSNRQMIVELFKAFIDNDTDEVISILTDMDAIRDETNIRHLKYDLSGMISYFYNTPLKNININDSVKKITSLIYKYKLIMPAEFTLLLKSLATIEGVGKELDPEFSISDIARDFIRKIYINNFNFIKTLNSNAKDLHKIYVHLKKLPSKIQSIISKILKDNIRVKLDIEETEKMKYDLNLMINKMIISIIAASLIIGSSLIMSSDGGYMIYGYNAVGLIGYLISFFLCMMIVYNIIFVEKKRK</sequence>
<dbReference type="PANTHER" id="PTHR10566:SF113">
    <property type="entry name" value="PROTEIN ACTIVITY OF BC1 COMPLEX KINASE 7, CHLOROPLASTIC"/>
    <property type="match status" value="1"/>
</dbReference>
<dbReference type="PANTHER" id="PTHR10566">
    <property type="entry name" value="CHAPERONE-ACTIVITY OF BC1 COMPLEX CABC1 -RELATED"/>
    <property type="match status" value="1"/>
</dbReference>
<dbReference type="UniPathway" id="UPA00232"/>
<evidence type="ECO:0000259" key="10">
    <source>
        <dbReference type="PROSITE" id="PS50011"/>
    </source>
</evidence>
<dbReference type="PROSITE" id="PS50011">
    <property type="entry name" value="PROTEIN_KINASE_DOM"/>
    <property type="match status" value="1"/>
</dbReference>
<evidence type="ECO:0000256" key="3">
    <source>
        <dbReference type="ARBA" id="ARBA00022475"/>
    </source>
</evidence>
<accession>A0A231VE45</accession>
<dbReference type="GO" id="GO:0006744">
    <property type="term" value="P:ubiquinone biosynthetic process"/>
    <property type="evidence" value="ECO:0007669"/>
    <property type="project" value="UniProtKB-UniPathway"/>
</dbReference>
<comment type="similarity">
    <text evidence="2">Belongs to the protein kinase superfamily. ADCK protein kinase family.</text>
</comment>
<dbReference type="EMBL" id="NKHD01000030">
    <property type="protein sequence ID" value="OXT06399.1"/>
    <property type="molecule type" value="Genomic_DNA"/>
</dbReference>
<dbReference type="CDD" id="cd05121">
    <property type="entry name" value="ABC1_ADCK3-like"/>
    <property type="match status" value="1"/>
</dbReference>
<feature type="transmembrane region" description="Helical" evidence="9">
    <location>
        <begin position="529"/>
        <end position="552"/>
    </location>
</feature>
<evidence type="ECO:0000256" key="5">
    <source>
        <dbReference type="ARBA" id="ARBA00022688"/>
    </source>
</evidence>
<keyword evidence="6 9" id="KW-0812">Transmembrane</keyword>
<dbReference type="InterPro" id="IPR010232">
    <property type="entry name" value="UbiB"/>
</dbReference>
<evidence type="ECO:0000256" key="8">
    <source>
        <dbReference type="ARBA" id="ARBA00023136"/>
    </source>
</evidence>
<name>A0A231VE45_THETR</name>
<evidence type="ECO:0000256" key="1">
    <source>
        <dbReference type="ARBA" id="ARBA00005020"/>
    </source>
</evidence>
<gene>
    <name evidence="11" type="primary">ubiB</name>
    <name evidence="11" type="ORF">CE561_10595</name>
</gene>
<evidence type="ECO:0000256" key="6">
    <source>
        <dbReference type="ARBA" id="ARBA00022692"/>
    </source>
</evidence>
<feature type="transmembrane region" description="Helical" evidence="9">
    <location>
        <begin position="496"/>
        <end position="517"/>
    </location>
</feature>
<keyword evidence="7 9" id="KW-1133">Transmembrane helix</keyword>
<dbReference type="Gene3D" id="1.10.510.10">
    <property type="entry name" value="Transferase(Phosphotransferase) domain 1"/>
    <property type="match status" value="1"/>
</dbReference>
<dbReference type="Pfam" id="PF03109">
    <property type="entry name" value="ABC1"/>
    <property type="match status" value="1"/>
</dbReference>
<evidence type="ECO:0000256" key="7">
    <source>
        <dbReference type="ARBA" id="ARBA00022989"/>
    </source>
</evidence>
<organism evidence="11 12">
    <name type="scientific">Thermoanaerobacterium thermosaccharolyticum</name>
    <name type="common">Clostridium thermosaccharolyticum</name>
    <dbReference type="NCBI Taxonomy" id="1517"/>
    <lineage>
        <taxon>Bacteria</taxon>
        <taxon>Bacillati</taxon>
        <taxon>Bacillota</taxon>
        <taxon>Clostridia</taxon>
        <taxon>Thermoanaerobacterales</taxon>
        <taxon>Thermoanaerobacteraceae</taxon>
        <taxon>Thermoanaerobacterium</taxon>
    </lineage>
</organism>
<keyword evidence="4" id="KW-0997">Cell inner membrane</keyword>
<keyword evidence="8 9" id="KW-0472">Membrane</keyword>
<feature type="domain" description="Protein kinase" evidence="10">
    <location>
        <begin position="126"/>
        <end position="496"/>
    </location>
</feature>
<dbReference type="InterPro" id="IPR004147">
    <property type="entry name" value="ABC1_dom"/>
</dbReference>
<reference evidence="11 12" key="1">
    <citation type="submission" date="2017-06" db="EMBL/GenBank/DDBJ databases">
        <title>Isolation and characterization of a thermophilic and butanogenic Thermoanaerobacterium thermosaccharolyticum M5 capable of efficient degradation of hemicellulose.</title>
        <authorList>
            <person name="Xin F."/>
            <person name="Jiang Y."/>
        </authorList>
    </citation>
    <scope>NUCLEOTIDE SEQUENCE [LARGE SCALE GENOMIC DNA]</scope>
    <source>
        <strain evidence="11 12">M5</strain>
    </source>
</reference>
<comment type="pathway">
    <text evidence="1">Cofactor biosynthesis; ubiquinone biosynthesis [regulation].</text>
</comment>
<dbReference type="GO" id="GO:0004672">
    <property type="term" value="F:protein kinase activity"/>
    <property type="evidence" value="ECO:0007669"/>
    <property type="project" value="InterPro"/>
</dbReference>
<dbReference type="GO" id="GO:0005524">
    <property type="term" value="F:ATP binding"/>
    <property type="evidence" value="ECO:0007669"/>
    <property type="project" value="InterPro"/>
</dbReference>
<evidence type="ECO:0000256" key="9">
    <source>
        <dbReference type="SAM" id="Phobius"/>
    </source>
</evidence>
<keyword evidence="5" id="KW-0831">Ubiquinone biosynthesis</keyword>
<evidence type="ECO:0000313" key="11">
    <source>
        <dbReference type="EMBL" id="OXT06399.1"/>
    </source>
</evidence>
<dbReference type="InterPro" id="IPR050154">
    <property type="entry name" value="UbiB_kinase"/>
</dbReference>
<comment type="caution">
    <text evidence="11">The sequence shown here is derived from an EMBL/GenBank/DDBJ whole genome shotgun (WGS) entry which is preliminary data.</text>
</comment>
<dbReference type="SUPFAM" id="SSF56112">
    <property type="entry name" value="Protein kinase-like (PK-like)"/>
    <property type="match status" value="1"/>
</dbReference>
<dbReference type="Proteomes" id="UP000215301">
    <property type="component" value="Unassembled WGS sequence"/>
</dbReference>
<dbReference type="InterPro" id="IPR011009">
    <property type="entry name" value="Kinase-like_dom_sf"/>
</dbReference>
<protein>
    <submittedName>
        <fullName evidence="11">2-polyprenylphenol 6-hydroxylase</fullName>
    </submittedName>
</protein>